<name>A0A418KLG9_9ACTN</name>
<comment type="caution">
    <text evidence="2">The sequence shown here is derived from an EMBL/GenBank/DDBJ whole genome shotgun (WGS) entry which is preliminary data.</text>
</comment>
<dbReference type="Pfam" id="PF09407">
    <property type="entry name" value="AbiEi_1"/>
    <property type="match status" value="1"/>
</dbReference>
<evidence type="ECO:0000313" key="3">
    <source>
        <dbReference type="Proteomes" id="UP000284057"/>
    </source>
</evidence>
<evidence type="ECO:0000313" key="2">
    <source>
        <dbReference type="EMBL" id="RIQ18387.1"/>
    </source>
</evidence>
<reference evidence="2 3" key="1">
    <citation type="submission" date="2018-09" db="EMBL/GenBank/DDBJ databases">
        <title>Isolation, diversity and antifungal activity of actinobacteria from wheat.</title>
        <authorList>
            <person name="Han C."/>
        </authorList>
    </citation>
    <scope>NUCLEOTIDE SEQUENCE [LARGE SCALE GENOMIC DNA]</scope>
    <source>
        <strain evidence="2 3">NEAU-YY265</strain>
    </source>
</reference>
<gene>
    <name evidence="2" type="ORF">DY240_21135</name>
</gene>
<sequence>MLAGAVFRYADARAAGVSKDQLGGRTYRRLHRGVYVERERPTDDELAVRAWLLALPAEAALYGATAAAWYELPVQAPPVVQVIVPPGTVPRRRAGLEPHQGLCPGAVTLHRGVRITTPERTWLDLSLTRSDTELVVIGDAMVRRGLTTPARLVEAADTARRRRRVVRARSLARLVRDRVDSPQETRLRLILTNHGGLPEPAVNPDLGDEHGGWIGRPDLAYEDAQVAIQYEGDVHRITKRRWRSDVARDEVLRDHGWVVVRVTAEDLRHPSQLCDRVRRAIDRRPRRS</sequence>
<dbReference type="EMBL" id="QUAL01000188">
    <property type="protein sequence ID" value="RIQ18387.1"/>
    <property type="molecule type" value="Genomic_DNA"/>
</dbReference>
<dbReference type="Gene3D" id="3.40.960.10">
    <property type="entry name" value="VSR Endonuclease"/>
    <property type="match status" value="1"/>
</dbReference>
<dbReference type="SUPFAM" id="SSF52980">
    <property type="entry name" value="Restriction endonuclease-like"/>
    <property type="match status" value="1"/>
</dbReference>
<dbReference type="Proteomes" id="UP000284057">
    <property type="component" value="Unassembled WGS sequence"/>
</dbReference>
<dbReference type="AlphaFoldDB" id="A0A418KLG9"/>
<keyword evidence="3" id="KW-1185">Reference proteome</keyword>
<accession>A0A418KLG9</accession>
<dbReference type="InterPro" id="IPR018547">
    <property type="entry name" value="AbiEi_C"/>
</dbReference>
<feature type="domain" description="AbiEi antitoxin C-terminal" evidence="1">
    <location>
        <begin position="48"/>
        <end position="171"/>
    </location>
</feature>
<organism evidence="2 3">
    <name type="scientific">Jiangella rhizosphaerae</name>
    <dbReference type="NCBI Taxonomy" id="2293569"/>
    <lineage>
        <taxon>Bacteria</taxon>
        <taxon>Bacillati</taxon>
        <taxon>Actinomycetota</taxon>
        <taxon>Actinomycetes</taxon>
        <taxon>Jiangellales</taxon>
        <taxon>Jiangellaceae</taxon>
        <taxon>Jiangella</taxon>
    </lineage>
</organism>
<evidence type="ECO:0000259" key="1">
    <source>
        <dbReference type="Pfam" id="PF09407"/>
    </source>
</evidence>
<dbReference type="InterPro" id="IPR011335">
    <property type="entry name" value="Restrct_endonuc-II-like"/>
</dbReference>
<proteinExistence type="predicted"/>
<protein>
    <recommendedName>
        <fullName evidence="1">AbiEi antitoxin C-terminal domain-containing protein</fullName>
    </recommendedName>
</protein>